<evidence type="ECO:0000256" key="3">
    <source>
        <dbReference type="ARBA" id="ARBA00023125"/>
    </source>
</evidence>
<dbReference type="EMBL" id="JABVED010000022">
    <property type="protein sequence ID" value="MBC6450949.1"/>
    <property type="molecule type" value="Genomic_DNA"/>
</dbReference>
<dbReference type="PANTHER" id="PTHR30204:SF69">
    <property type="entry name" value="MERR-FAMILY TRANSCRIPTIONAL REGULATOR"/>
    <property type="match status" value="1"/>
</dbReference>
<sequence>MGDTLLRIGELAAQAGVSTRTIDYYTHLGLLVPAERTPANYRLYDVGAVERVNTIRQLEAHGVSLDEITTALRTNNADVLGLLHRLDEDVRALREVAESTAPHAHGLLAAITTRAQSLITTALEIGQHMPPA</sequence>
<comment type="caution">
    <text evidence="6">The sequence shown here is derived from an EMBL/GenBank/DDBJ whole genome shotgun (WGS) entry which is preliminary data.</text>
</comment>
<dbReference type="SUPFAM" id="SSF46955">
    <property type="entry name" value="Putative DNA-binding domain"/>
    <property type="match status" value="1"/>
</dbReference>
<dbReference type="InterPro" id="IPR047057">
    <property type="entry name" value="MerR_fam"/>
</dbReference>
<reference evidence="6 7" key="1">
    <citation type="submission" date="2020-06" db="EMBL/GenBank/DDBJ databases">
        <title>Actinokineospora xiongansis sp. nov., isolated from soil of Baiyangdian.</title>
        <authorList>
            <person name="Zhang X."/>
        </authorList>
    </citation>
    <scope>NUCLEOTIDE SEQUENCE [LARGE SCALE GENOMIC DNA]</scope>
    <source>
        <strain evidence="6 7">HBU206404</strain>
    </source>
</reference>
<dbReference type="InterPro" id="IPR000551">
    <property type="entry name" value="MerR-type_HTH_dom"/>
</dbReference>
<dbReference type="InterPro" id="IPR009061">
    <property type="entry name" value="DNA-bd_dom_put_sf"/>
</dbReference>
<keyword evidence="2" id="KW-0805">Transcription regulation</keyword>
<evidence type="ECO:0000313" key="6">
    <source>
        <dbReference type="EMBL" id="MBC6450949.1"/>
    </source>
</evidence>
<dbReference type="PRINTS" id="PR00040">
    <property type="entry name" value="HTHMERR"/>
</dbReference>
<dbReference type="Proteomes" id="UP000734823">
    <property type="component" value="Unassembled WGS sequence"/>
</dbReference>
<keyword evidence="3" id="KW-0238">DNA-binding</keyword>
<keyword evidence="1" id="KW-0678">Repressor</keyword>
<feature type="domain" description="HTH merR-type" evidence="5">
    <location>
        <begin position="5"/>
        <end position="74"/>
    </location>
</feature>
<evidence type="ECO:0000256" key="2">
    <source>
        <dbReference type="ARBA" id="ARBA00023015"/>
    </source>
</evidence>
<dbReference type="PANTHER" id="PTHR30204">
    <property type="entry name" value="REDOX-CYCLING DRUG-SENSING TRANSCRIPTIONAL ACTIVATOR SOXR"/>
    <property type="match status" value="1"/>
</dbReference>
<dbReference type="SMART" id="SM00422">
    <property type="entry name" value="HTH_MERR"/>
    <property type="match status" value="1"/>
</dbReference>
<dbReference type="Pfam" id="PF13411">
    <property type="entry name" value="MerR_1"/>
    <property type="match status" value="1"/>
</dbReference>
<dbReference type="PROSITE" id="PS50937">
    <property type="entry name" value="HTH_MERR_2"/>
    <property type="match status" value="1"/>
</dbReference>
<name>A0ABR7LEZ4_9PSEU</name>
<dbReference type="CDD" id="cd00592">
    <property type="entry name" value="HTH_MerR-like"/>
    <property type="match status" value="1"/>
</dbReference>
<dbReference type="RefSeq" id="WP_187224031.1">
    <property type="nucleotide sequence ID" value="NZ_JABVED010000022.1"/>
</dbReference>
<proteinExistence type="predicted"/>
<keyword evidence="4" id="KW-0804">Transcription</keyword>
<organism evidence="6 7">
    <name type="scientific">Actinokineospora xionganensis</name>
    <dbReference type="NCBI Taxonomy" id="2684470"/>
    <lineage>
        <taxon>Bacteria</taxon>
        <taxon>Bacillati</taxon>
        <taxon>Actinomycetota</taxon>
        <taxon>Actinomycetes</taxon>
        <taxon>Pseudonocardiales</taxon>
        <taxon>Pseudonocardiaceae</taxon>
        <taxon>Actinokineospora</taxon>
    </lineage>
</organism>
<dbReference type="Gene3D" id="1.10.1660.10">
    <property type="match status" value="1"/>
</dbReference>
<protein>
    <submittedName>
        <fullName evidence="6">MerR family transcriptional regulator</fullName>
    </submittedName>
</protein>
<accession>A0ABR7LEZ4</accession>
<evidence type="ECO:0000256" key="4">
    <source>
        <dbReference type="ARBA" id="ARBA00023163"/>
    </source>
</evidence>
<keyword evidence="7" id="KW-1185">Reference proteome</keyword>
<evidence type="ECO:0000256" key="1">
    <source>
        <dbReference type="ARBA" id="ARBA00022491"/>
    </source>
</evidence>
<evidence type="ECO:0000259" key="5">
    <source>
        <dbReference type="PROSITE" id="PS50937"/>
    </source>
</evidence>
<gene>
    <name evidence="6" type="ORF">GPZ80_27680</name>
</gene>
<evidence type="ECO:0000313" key="7">
    <source>
        <dbReference type="Proteomes" id="UP000734823"/>
    </source>
</evidence>